<evidence type="ECO:0000313" key="7">
    <source>
        <dbReference type="Proteomes" id="UP000199519"/>
    </source>
</evidence>
<dbReference type="EMBL" id="FNBJ01000002">
    <property type="protein sequence ID" value="SDE79930.1"/>
    <property type="molecule type" value="Genomic_DNA"/>
</dbReference>
<dbReference type="InterPro" id="IPR003607">
    <property type="entry name" value="HD/PDEase_dom"/>
</dbReference>
<dbReference type="CDD" id="cd00077">
    <property type="entry name" value="HDc"/>
    <property type="match status" value="1"/>
</dbReference>
<evidence type="ECO:0000313" key="6">
    <source>
        <dbReference type="Proteomes" id="UP000198612"/>
    </source>
</evidence>
<dbReference type="Gene3D" id="1.10.3210.10">
    <property type="entry name" value="Hypothetical protein af1432"/>
    <property type="match status" value="1"/>
</dbReference>
<accession>A0A1G7FVL0</accession>
<evidence type="ECO:0000259" key="3">
    <source>
        <dbReference type="SMART" id="SM00471"/>
    </source>
</evidence>
<keyword evidence="2" id="KW-1133">Transmembrane helix</keyword>
<dbReference type="PANTHER" id="PTHR36442">
    <property type="entry name" value="CYCLIC-DI-AMP PHOSPHODIESTERASE PGPH"/>
    <property type="match status" value="1"/>
</dbReference>
<feature type="domain" description="HD/PDEase" evidence="3">
    <location>
        <begin position="527"/>
        <end position="684"/>
    </location>
</feature>
<keyword evidence="2" id="KW-0812">Transmembrane</keyword>
<feature type="region of interest" description="Disordered" evidence="1">
    <location>
        <begin position="131"/>
        <end position="150"/>
    </location>
</feature>
<keyword evidence="7" id="KW-1185">Reference proteome</keyword>
<dbReference type="SMART" id="SM00471">
    <property type="entry name" value="HDc"/>
    <property type="match status" value="1"/>
</dbReference>
<dbReference type="Pfam" id="PF01966">
    <property type="entry name" value="HD"/>
    <property type="match status" value="1"/>
</dbReference>
<proteinExistence type="predicted"/>
<feature type="transmembrane region" description="Helical" evidence="2">
    <location>
        <begin position="319"/>
        <end position="338"/>
    </location>
</feature>
<reference evidence="6 7" key="1">
    <citation type="submission" date="2016-10" db="EMBL/GenBank/DDBJ databases">
        <authorList>
            <person name="Varghese N."/>
            <person name="Submissions S."/>
        </authorList>
    </citation>
    <scope>NUCLEOTIDE SEQUENCE [LARGE SCALE GENOMIC DNA]</scope>
    <source>
        <strain evidence="4 7">WG2</strain>
        <strain evidence="5 6">WG5</strain>
    </source>
</reference>
<dbReference type="InterPro" id="IPR006675">
    <property type="entry name" value="HDIG_dom"/>
</dbReference>
<feature type="transmembrane region" description="Helical" evidence="2">
    <location>
        <begin position="350"/>
        <end position="371"/>
    </location>
</feature>
<evidence type="ECO:0000256" key="2">
    <source>
        <dbReference type="SAM" id="Phobius"/>
    </source>
</evidence>
<dbReference type="Pfam" id="PF07698">
    <property type="entry name" value="7TM-7TMR_HD"/>
    <property type="match status" value="1"/>
</dbReference>
<dbReference type="Proteomes" id="UP000199519">
    <property type="component" value="Unassembled WGS sequence"/>
</dbReference>
<dbReference type="EMBL" id="FOHG01000002">
    <property type="protein sequence ID" value="SES65800.1"/>
    <property type="molecule type" value="Genomic_DNA"/>
</dbReference>
<dbReference type="AlphaFoldDB" id="A0A1G7FVL0"/>
<dbReference type="RefSeq" id="WP_089719276.1">
    <property type="nucleotide sequence ID" value="NZ_FNBJ01000002.1"/>
</dbReference>
<evidence type="ECO:0000313" key="5">
    <source>
        <dbReference type="EMBL" id="SES65800.1"/>
    </source>
</evidence>
<feature type="transmembrane region" description="Helical" evidence="2">
    <location>
        <begin position="443"/>
        <end position="464"/>
    </location>
</feature>
<feature type="transmembrane region" description="Helical" evidence="2">
    <location>
        <begin position="417"/>
        <end position="437"/>
    </location>
</feature>
<feature type="transmembrane region" description="Helical" evidence="2">
    <location>
        <begin position="473"/>
        <end position="498"/>
    </location>
</feature>
<dbReference type="Pfam" id="PF07697">
    <property type="entry name" value="7TMR-HDED"/>
    <property type="match status" value="1"/>
</dbReference>
<name>A0A1G7FVL0_9FIRM</name>
<evidence type="ECO:0000313" key="4">
    <source>
        <dbReference type="EMBL" id="SDE79930.1"/>
    </source>
</evidence>
<dbReference type="InterPro" id="IPR011621">
    <property type="entry name" value="Metal-dep_PHydrolase_7TM_intra"/>
</dbReference>
<dbReference type="Proteomes" id="UP000198612">
    <property type="component" value="Unassembled WGS sequence"/>
</dbReference>
<dbReference type="InterPro" id="IPR011624">
    <property type="entry name" value="Metal-dep_PHydrolase_7TM_extra"/>
</dbReference>
<dbReference type="SUPFAM" id="SSF109604">
    <property type="entry name" value="HD-domain/PDEase-like"/>
    <property type="match status" value="1"/>
</dbReference>
<organism evidence="5 6">
    <name type="scientific">Halanaerobium congolense</name>
    <dbReference type="NCBI Taxonomy" id="54121"/>
    <lineage>
        <taxon>Bacteria</taxon>
        <taxon>Bacillati</taxon>
        <taxon>Bacillota</taxon>
        <taxon>Clostridia</taxon>
        <taxon>Halanaerobiales</taxon>
        <taxon>Halanaerobiaceae</taxon>
        <taxon>Halanaerobium</taxon>
    </lineage>
</organism>
<evidence type="ECO:0000256" key="1">
    <source>
        <dbReference type="SAM" id="MobiDB-lite"/>
    </source>
</evidence>
<feature type="transmembrane region" description="Helical" evidence="2">
    <location>
        <begin position="383"/>
        <end position="410"/>
    </location>
</feature>
<dbReference type="InterPro" id="IPR052722">
    <property type="entry name" value="PgpH_phosphodiesterase"/>
</dbReference>
<dbReference type="InterPro" id="IPR006674">
    <property type="entry name" value="HD_domain"/>
</dbReference>
<dbReference type="NCBIfam" id="TIGR00277">
    <property type="entry name" value="HDIG"/>
    <property type="match status" value="1"/>
</dbReference>
<gene>
    <name evidence="4" type="ORF">SAMN04488598_10248</name>
    <name evidence="5" type="ORF">SAMN04515652_102134</name>
</gene>
<protein>
    <recommendedName>
        <fullName evidence="3">HD/PDEase domain-containing protein</fullName>
    </recommendedName>
</protein>
<keyword evidence="2" id="KW-0472">Membrane</keyword>
<dbReference type="PANTHER" id="PTHR36442:SF1">
    <property type="entry name" value="CYCLIC-DI-AMP PHOSPHODIESTERASE PGPH"/>
    <property type="match status" value="1"/>
</dbReference>
<sequence>MKFMKKLRVTLRKWRREYLDFSSNSYKVIWAVIFFLLIALTLNLDLIPNQVDLRAGQVSQNDITAPRTITFIDESRTSELRQRAADTAPRVYEEDSTVEEEVLNKVNALFDTIKSEREFFYFNKINLSESETDEQNDSRVEPDQKQGNTEKNVFGQNEIDNLNEDEINEIINLINSEIDLEISDQNLANLIKLTDSELSELRERATNLIQSKLQSRILPSDLTSAREDLRQSAMELDISREKRLILADLTESVIAANMFLNQEATANRREEAIAEVEAVEKTVRQGEMIVRKGDVVTEADIEILERLGLQKSGINYYNISGRILISLILVLLLGFYFYKYQPDIWDDNSKLLLIELLIFIVVVLAKILTLFHNPFVDYMVPTAMASILLTILIGSDTALITTLFISLLIAPIYDMNFNIVLTSFLAGLIGIFSVSKVKARGDIIRAGLNVSFILVFLIGGLSLLQQNQDWRNLIWSVGGGIINGLLVGILANGLLPYLEDLFNMTSSVKLLELSNPSQPILKRMLVEAPGTYHHSIIVGNLAETAAEDVGADSLLARAAAYYHDIGKLKRPYFFSDNQFGGENPHDKTSPNLSALIIKSHVKDGVELAGENGLPSKITDIIKQHHGTNLISYFYQQALQDNKHDDIEKKDFRYDGPKPQSREAAIIMLADITEAAIRSKNFNKNNHDRIEGFVRGLVKDKLIENQLDQSNLTLTDLDTIVKSFVKVLTGIYHQRVEYPEKLLKEMKGGNKSD</sequence>